<sequence>MCEEEFGFSTQNLCNESEKLLFFWNLFFFVLFYGLRNLLKYMTFIKKKLKKFYVIKAKINVKMSKNIIKKWF</sequence>
<keyword evidence="1" id="KW-0472">Membrane</keyword>
<evidence type="ECO:0000256" key="1">
    <source>
        <dbReference type="SAM" id="Phobius"/>
    </source>
</evidence>
<organism evidence="2">
    <name type="scientific">viral metagenome</name>
    <dbReference type="NCBI Taxonomy" id="1070528"/>
    <lineage>
        <taxon>unclassified sequences</taxon>
        <taxon>metagenomes</taxon>
        <taxon>organismal metagenomes</taxon>
    </lineage>
</organism>
<protein>
    <submittedName>
        <fullName evidence="2">Uncharacterized protein</fullName>
    </submittedName>
</protein>
<evidence type="ECO:0000313" key="2">
    <source>
        <dbReference type="EMBL" id="QHS77548.1"/>
    </source>
</evidence>
<accession>A0A6C0ACX0</accession>
<dbReference type="EMBL" id="MN740554">
    <property type="protein sequence ID" value="QHS77548.1"/>
    <property type="molecule type" value="Genomic_DNA"/>
</dbReference>
<name>A0A6C0ACX0_9ZZZZ</name>
<proteinExistence type="predicted"/>
<dbReference type="AlphaFoldDB" id="A0A6C0ACX0"/>
<keyword evidence="1" id="KW-0812">Transmembrane</keyword>
<reference evidence="2" key="1">
    <citation type="journal article" date="2020" name="Nature">
        <title>Giant virus diversity and host interactions through global metagenomics.</title>
        <authorList>
            <person name="Schulz F."/>
            <person name="Roux S."/>
            <person name="Paez-Espino D."/>
            <person name="Jungbluth S."/>
            <person name="Walsh D.A."/>
            <person name="Denef V.J."/>
            <person name="McMahon K.D."/>
            <person name="Konstantinidis K.T."/>
            <person name="Eloe-Fadrosh E.A."/>
            <person name="Kyrpides N.C."/>
            <person name="Woyke T."/>
        </authorList>
    </citation>
    <scope>NUCLEOTIDE SEQUENCE</scope>
    <source>
        <strain evidence="2">GVMAG-S-1004661-13</strain>
    </source>
</reference>
<keyword evidence="1" id="KW-1133">Transmembrane helix</keyword>
<feature type="transmembrane region" description="Helical" evidence="1">
    <location>
        <begin position="20"/>
        <end position="39"/>
    </location>
</feature>